<dbReference type="EMBL" id="JOKZ01000043">
    <property type="protein sequence ID" value="KKP05652.1"/>
    <property type="molecule type" value="Genomic_DNA"/>
</dbReference>
<organism evidence="1 2">
    <name type="scientific">Trichoderma harzianum</name>
    <name type="common">Hypocrea lixii</name>
    <dbReference type="NCBI Taxonomy" id="5544"/>
    <lineage>
        <taxon>Eukaryota</taxon>
        <taxon>Fungi</taxon>
        <taxon>Dikarya</taxon>
        <taxon>Ascomycota</taxon>
        <taxon>Pezizomycotina</taxon>
        <taxon>Sordariomycetes</taxon>
        <taxon>Hypocreomycetidae</taxon>
        <taxon>Hypocreales</taxon>
        <taxon>Hypocreaceae</taxon>
        <taxon>Trichoderma</taxon>
    </lineage>
</organism>
<reference evidence="2" key="1">
    <citation type="journal article" date="2015" name="Genome Announc.">
        <title>Draft whole-genome sequence of the biocontrol agent Trichoderma harzianum T6776.</title>
        <authorList>
            <person name="Baroncelli R."/>
            <person name="Piaggeschi G."/>
            <person name="Fiorini L."/>
            <person name="Bertolini E."/>
            <person name="Zapparata A."/>
            <person name="Pe M.E."/>
            <person name="Sarrocco S."/>
            <person name="Vannacci G."/>
        </authorList>
    </citation>
    <scope>NUCLEOTIDE SEQUENCE [LARGE SCALE GENOMIC DNA]</scope>
    <source>
        <strain evidence="2">T6776</strain>
    </source>
</reference>
<dbReference type="AlphaFoldDB" id="A0A0G0A078"/>
<evidence type="ECO:0000313" key="1">
    <source>
        <dbReference type="EMBL" id="KKP05652.1"/>
    </source>
</evidence>
<comment type="caution">
    <text evidence="1">The sequence shown here is derived from an EMBL/GenBank/DDBJ whole genome shotgun (WGS) entry which is preliminary data.</text>
</comment>
<gene>
    <name evidence="1" type="ORF">THAR02_02206</name>
</gene>
<protein>
    <submittedName>
        <fullName evidence="1">Uncharacterized protein</fullName>
    </submittedName>
</protein>
<name>A0A0G0A078_TRIHA</name>
<dbReference type="OMA" id="EWARVAC"/>
<sequence length="277" mass="32045">MAAVLARQFELKAQLPLSLIGICRQLYSSLHHQPARFRHPPSTILAARQPTRINLINRPFMDSASSHEKSTSIGMNWDDLSDECKIQWILNSGSSEETWGWVIYRCSYKPELQSTWENFKRVVDERTRKEIAESEAPDIADKLDWVFVEDPELEGASLDELKRRFREWARSEVQGRYDLDTTSYNRGSRYGYFIQVDEAALLSLVDGWSNGHVNIVRGWVDSLPPEEASDEFGDAIDIEDWMKIRASMVAPYFYVDLDGEEDWYVHYSPPPDGLCIW</sequence>
<accession>A0A0G0A078</accession>
<evidence type="ECO:0000313" key="2">
    <source>
        <dbReference type="Proteomes" id="UP000034112"/>
    </source>
</evidence>
<proteinExistence type="predicted"/>
<dbReference type="Proteomes" id="UP000034112">
    <property type="component" value="Unassembled WGS sequence"/>
</dbReference>
<dbReference type="OrthoDB" id="4424523at2759"/>